<sequence length="746" mass="81716">MDALSSRHRQDIPDGAHAISNHLGWMIRSAKDTLERLKCPSPVRRPVLHALPALHSFADELFERDQPAYDRLATQQAALFAESAARNNAADLARPHLDTAQDHLAVPPRSDFGEISPTANKENEEPVVHSTPEAAPFPIFEDQEAQLANWSGASTIILRDGLQGSPLLEPLPPLALNGTAVRDINNDFATQNEYHPQSLRNNPTRSLSPQRFVLKVDESPTIPSMASSSPPPAERFYEPALRPTFIDEDYDVSSPGNAGDADEVAQTHGLPVPFLPPHGLPAPSLPAPLHSGLADSFAPRLPSIDRTRRIYFRDHQGQGNVRRTTRPNYEEYLASEALRQVETGTTPVVSPTSSPAHAASLTESPSFRLLQRRAAKGLSEIQDRFSTKIYPSIEEGSINEGPTRTKDISTTQDLPTSRDLSTTKGLSPPPKLVSKMRPAHHTKCYCGRVKTCSLCKKTCTCRDTGAPCLHVQMSMMHNGAFCPPCVREKHPEAQYKKDHPSEAESEAEESSSQDPEEEEDANRAPSDDGTTASSDDAVTDHLLKSRANIGAVAARLRLHAQDIIRQAPRPAAPLAPALPQEQTPAPTSSAGLPKMGSFPAAGIKRRHDDDEEADDEGVQAQQGRRKIAKMRPSSAETADFLPVPPSRESPDRLAKWKRSRDDEEEETEEEVEGGRGRRKVAKMRQPTAAIAAFLPAPEERKSASPVAKRKRSQGEDDDETEEEIDGGRGRRKIAKISSRRARSGKE</sequence>
<feature type="compositionally biased region" description="Basic residues" evidence="1">
    <location>
        <begin position="729"/>
        <end position="746"/>
    </location>
</feature>
<evidence type="ECO:0000313" key="2">
    <source>
        <dbReference type="EMBL" id="KAJ9666682.1"/>
    </source>
</evidence>
<feature type="region of interest" description="Disordered" evidence="1">
    <location>
        <begin position="493"/>
        <end position="535"/>
    </location>
</feature>
<dbReference type="EC" id="4.1.3.1" evidence="2"/>
<feature type="compositionally biased region" description="Low complexity" evidence="1">
    <location>
        <begin position="570"/>
        <end position="587"/>
    </location>
</feature>
<evidence type="ECO:0000313" key="3">
    <source>
        <dbReference type="Proteomes" id="UP001172684"/>
    </source>
</evidence>
<dbReference type="Proteomes" id="UP001172684">
    <property type="component" value="Unassembled WGS sequence"/>
</dbReference>
<keyword evidence="2" id="KW-0456">Lyase</keyword>
<reference evidence="2" key="1">
    <citation type="submission" date="2022-10" db="EMBL/GenBank/DDBJ databases">
        <title>Culturing micro-colonial fungi from biological soil crusts in the Mojave desert and describing Neophaeococcomyces mojavensis, and introducing the new genera and species Taxawa tesnikishii.</title>
        <authorList>
            <person name="Kurbessoian T."/>
            <person name="Stajich J.E."/>
        </authorList>
    </citation>
    <scope>NUCLEOTIDE SEQUENCE</scope>
    <source>
        <strain evidence="2">TK_1</strain>
    </source>
</reference>
<comment type="caution">
    <text evidence="2">The sequence shown here is derived from an EMBL/GenBank/DDBJ whole genome shotgun (WGS) entry which is preliminary data.</text>
</comment>
<feature type="region of interest" description="Disordered" evidence="1">
    <location>
        <begin position="392"/>
        <end position="434"/>
    </location>
</feature>
<keyword evidence="3" id="KW-1185">Reference proteome</keyword>
<feature type="region of interest" description="Disordered" evidence="1">
    <location>
        <begin position="570"/>
        <end position="746"/>
    </location>
</feature>
<accession>A0ABQ9P2U2</accession>
<protein>
    <submittedName>
        <fullName evidence="2">Mitochondrial 2-methylisocitrate lyase</fullName>
        <ecNumber evidence="2">4.1.3.1</ecNumber>
    </submittedName>
</protein>
<dbReference type="GO" id="GO:0004451">
    <property type="term" value="F:isocitrate lyase activity"/>
    <property type="evidence" value="ECO:0007669"/>
    <property type="project" value="UniProtKB-EC"/>
</dbReference>
<proteinExistence type="predicted"/>
<gene>
    <name evidence="2" type="primary">ICL2_2</name>
    <name evidence="2" type="ORF">H2201_003086</name>
</gene>
<dbReference type="EMBL" id="JAPDRL010000017">
    <property type="protein sequence ID" value="KAJ9666682.1"/>
    <property type="molecule type" value="Genomic_DNA"/>
</dbReference>
<organism evidence="2 3">
    <name type="scientific">Coniosporium apollinis</name>
    <dbReference type="NCBI Taxonomy" id="61459"/>
    <lineage>
        <taxon>Eukaryota</taxon>
        <taxon>Fungi</taxon>
        <taxon>Dikarya</taxon>
        <taxon>Ascomycota</taxon>
        <taxon>Pezizomycotina</taxon>
        <taxon>Dothideomycetes</taxon>
        <taxon>Dothideomycetes incertae sedis</taxon>
        <taxon>Coniosporium</taxon>
    </lineage>
</organism>
<feature type="compositionally biased region" description="Acidic residues" evidence="1">
    <location>
        <begin position="715"/>
        <end position="724"/>
    </location>
</feature>
<feature type="compositionally biased region" description="Polar residues" evidence="1">
    <location>
        <begin position="408"/>
        <end position="425"/>
    </location>
</feature>
<feature type="compositionally biased region" description="Acidic residues" evidence="1">
    <location>
        <begin position="662"/>
        <end position="671"/>
    </location>
</feature>
<name>A0ABQ9P2U2_9PEZI</name>
<feature type="compositionally biased region" description="Basic and acidic residues" evidence="1">
    <location>
        <begin position="493"/>
        <end position="502"/>
    </location>
</feature>
<evidence type="ECO:0000256" key="1">
    <source>
        <dbReference type="SAM" id="MobiDB-lite"/>
    </source>
</evidence>
<feature type="compositionally biased region" description="Acidic residues" evidence="1">
    <location>
        <begin position="503"/>
        <end position="520"/>
    </location>
</feature>